<dbReference type="RefSeq" id="WP_051682929.1">
    <property type="nucleotide sequence ID" value="NZ_JMKI01000060.1"/>
</dbReference>
<dbReference type="Proteomes" id="UP000027665">
    <property type="component" value="Unassembled WGS sequence"/>
</dbReference>
<dbReference type="eggNOG" id="ENOG50330WW">
    <property type="taxonomic scope" value="Bacteria"/>
</dbReference>
<dbReference type="OrthoDB" id="596297at2"/>
<evidence type="ECO:0000313" key="3">
    <source>
        <dbReference type="Proteomes" id="UP000027665"/>
    </source>
</evidence>
<reference evidence="2 3" key="1">
    <citation type="submission" date="2014-04" db="EMBL/GenBank/DDBJ databases">
        <title>Draft Genome Sequence of Synergistes jonesii.</title>
        <authorList>
            <person name="Coil D.A."/>
            <person name="Eisen J.A."/>
            <person name="Holland-Moritz H.E."/>
        </authorList>
    </citation>
    <scope>NUCLEOTIDE SEQUENCE [LARGE SCALE GENOMIC DNA]</scope>
    <source>
        <strain evidence="2 3">78-1</strain>
    </source>
</reference>
<evidence type="ECO:0000313" key="2">
    <source>
        <dbReference type="EMBL" id="KEJ91102.1"/>
    </source>
</evidence>
<organism evidence="2 3">
    <name type="scientific">Synergistes jonesii</name>
    <dbReference type="NCBI Taxonomy" id="2754"/>
    <lineage>
        <taxon>Bacteria</taxon>
        <taxon>Thermotogati</taxon>
        <taxon>Synergistota</taxon>
        <taxon>Synergistia</taxon>
        <taxon>Synergistales</taxon>
        <taxon>Synergistaceae</taxon>
        <taxon>Synergistes</taxon>
    </lineage>
</organism>
<proteinExistence type="predicted"/>
<protein>
    <recommendedName>
        <fullName evidence="1">ABC-three component systems C-terminal domain-containing protein</fullName>
    </recommendedName>
</protein>
<feature type="domain" description="ABC-three component systems C-terminal" evidence="1">
    <location>
        <begin position="183"/>
        <end position="310"/>
    </location>
</feature>
<gene>
    <name evidence="2" type="ORF">EH55_13040</name>
</gene>
<evidence type="ECO:0000259" key="1">
    <source>
        <dbReference type="Pfam" id="PF20275"/>
    </source>
</evidence>
<dbReference type="EMBL" id="JMKI01000060">
    <property type="protein sequence ID" value="KEJ91102.1"/>
    <property type="molecule type" value="Genomic_DNA"/>
</dbReference>
<sequence length="318" mass="37180">MSTHIMERQIRDYFELRVHQKSGVEFQEFFSDIMIAIDSRFIKIASYRGDGGNDGCITEEKRYYQVYAPAPSTSQQTVSQYAVQKLNTDYNKLKKHWGPVEHFHFVLNDHMRGIDPNVVLQLTKIKDSDPNLQTADPIGMDRLYKMFSQLQQDKQMLIIEYIPLDGSGIPNHEYLKNILTHFLNMQHRSNVDSPLVSPKLEEKIRSNGLTQKIRDRILENSKYVSDVEDYFVSSPDEEQKIAALLRRIYCKVIDEVHDYSANAPDIRYHEMIRSMLPSDVKDMDLETQKSYYYAAEIIFTKYFESCDVFEPPFSPDSQ</sequence>
<dbReference type="GeneID" id="90984833"/>
<comment type="caution">
    <text evidence="2">The sequence shown here is derived from an EMBL/GenBank/DDBJ whole genome shotgun (WGS) entry which is preliminary data.</text>
</comment>
<keyword evidence="3" id="KW-1185">Reference proteome</keyword>
<dbReference type="InterPro" id="IPR046919">
    <property type="entry name" value="ABC-3C_CTD10"/>
</dbReference>
<accession>A0A073J0B9</accession>
<dbReference type="Pfam" id="PF20275">
    <property type="entry name" value="CTD10"/>
    <property type="match status" value="1"/>
</dbReference>
<name>A0A073J0B9_9BACT</name>
<dbReference type="STRING" id="2754.EH55_13040"/>
<dbReference type="AlphaFoldDB" id="A0A073J0B9"/>